<accession>A0A6J5L920</accession>
<name>A0A6J5L920_9CAUD</name>
<protein>
    <recommendedName>
        <fullName evidence="2">Zinc-ribbon domain containing protein</fullName>
    </recommendedName>
</protein>
<reference evidence="1" key="1">
    <citation type="submission" date="2020-04" db="EMBL/GenBank/DDBJ databases">
        <authorList>
            <person name="Chiriac C."/>
            <person name="Salcher M."/>
            <person name="Ghai R."/>
            <person name="Kavagutti S V."/>
        </authorList>
    </citation>
    <scope>NUCLEOTIDE SEQUENCE</scope>
</reference>
<sequence>MYYKSFKKNPAAFITVGKQRLKQNGSVVYLKDGDEFEVEIFNPQQNSVLAKLKINGNYIGGGGVVLKPGQRVFLERYLDEARKFKFETYEVNAKSKEVQEAIKNNGVVEVEFYEENRYGGNLTITNPGALIWTNGTNPYTIPGVTTTPNPYTIYGVTNTLTNTSSQNWTHDNHFNHFAGDSNAFYNTSVNLGQVDNNASANLKKSLSTDRFKETGRVEKGGDSKQEFTSVNMDFNSYPTSYSTWRLTPMSEKPVEAKEVNVLYCGNCGVKRKKDNHKFCPHCGTKF</sequence>
<organism evidence="1">
    <name type="scientific">uncultured Caudovirales phage</name>
    <dbReference type="NCBI Taxonomy" id="2100421"/>
    <lineage>
        <taxon>Viruses</taxon>
        <taxon>Duplodnaviria</taxon>
        <taxon>Heunggongvirae</taxon>
        <taxon>Uroviricota</taxon>
        <taxon>Caudoviricetes</taxon>
        <taxon>Peduoviridae</taxon>
        <taxon>Maltschvirus</taxon>
        <taxon>Maltschvirus maltsch</taxon>
    </lineage>
</organism>
<evidence type="ECO:0000313" key="1">
    <source>
        <dbReference type="EMBL" id="CAB4129922.1"/>
    </source>
</evidence>
<proteinExistence type="predicted"/>
<gene>
    <name evidence="1" type="ORF">UFOVP117_166</name>
</gene>
<dbReference type="EMBL" id="LR796235">
    <property type="protein sequence ID" value="CAB4129922.1"/>
    <property type="molecule type" value="Genomic_DNA"/>
</dbReference>
<evidence type="ECO:0008006" key="2">
    <source>
        <dbReference type="Google" id="ProtNLM"/>
    </source>
</evidence>